<dbReference type="UniPathway" id="UPA00056">
    <property type="reaction ID" value="UER00094"/>
</dbReference>
<dbReference type="InterPro" id="IPR004424">
    <property type="entry name" value="IspE"/>
</dbReference>
<organism evidence="12 13">
    <name type="scientific">Pseudokineococcus marinus</name>
    <dbReference type="NCBI Taxonomy" id="351215"/>
    <lineage>
        <taxon>Bacteria</taxon>
        <taxon>Bacillati</taxon>
        <taxon>Actinomycetota</taxon>
        <taxon>Actinomycetes</taxon>
        <taxon>Kineosporiales</taxon>
        <taxon>Kineosporiaceae</taxon>
        <taxon>Pseudokineococcus</taxon>
    </lineage>
</organism>
<feature type="active site" evidence="9">
    <location>
        <position position="150"/>
    </location>
</feature>
<comment type="similarity">
    <text evidence="1 9">Belongs to the GHMP kinase family. IspE subfamily.</text>
</comment>
<keyword evidence="9" id="KW-0414">Isoprene biosynthesis</keyword>
<dbReference type="InterPro" id="IPR020568">
    <property type="entry name" value="Ribosomal_Su5_D2-typ_SF"/>
</dbReference>
<protein>
    <recommendedName>
        <fullName evidence="3 9">4-diphosphocytidyl-2-C-methyl-D-erythritol kinase</fullName>
        <shortName evidence="9">CMK</shortName>
        <ecNumber evidence="2 9">2.7.1.148</ecNumber>
    </recommendedName>
    <alternativeName>
        <fullName evidence="8 9">4-(cytidine-5'-diphospho)-2-C-methyl-D-erythritol kinase</fullName>
    </alternativeName>
</protein>
<keyword evidence="5 9" id="KW-0547">Nucleotide-binding</keyword>
<evidence type="ECO:0000256" key="1">
    <source>
        <dbReference type="ARBA" id="ARBA00009684"/>
    </source>
</evidence>
<dbReference type="Pfam" id="PF08544">
    <property type="entry name" value="GHMP_kinases_C"/>
    <property type="match status" value="1"/>
</dbReference>
<dbReference type="Gene3D" id="3.30.70.890">
    <property type="entry name" value="GHMP kinase, C-terminal domain"/>
    <property type="match status" value="1"/>
</dbReference>
<dbReference type="InterPro" id="IPR006204">
    <property type="entry name" value="GHMP_kinase_N_dom"/>
</dbReference>
<dbReference type="InterPro" id="IPR036554">
    <property type="entry name" value="GHMP_kinase_C_sf"/>
</dbReference>
<dbReference type="PANTHER" id="PTHR43527:SF2">
    <property type="entry name" value="4-DIPHOSPHOCYTIDYL-2-C-METHYL-D-ERYTHRITOL KINASE, CHLOROPLASTIC"/>
    <property type="match status" value="1"/>
</dbReference>
<dbReference type="NCBIfam" id="TIGR00154">
    <property type="entry name" value="ispE"/>
    <property type="match status" value="1"/>
</dbReference>
<gene>
    <name evidence="9" type="primary">ispE</name>
    <name evidence="12" type="ORF">HLB09_02930</name>
</gene>
<dbReference type="NCBIfam" id="NF002870">
    <property type="entry name" value="PRK03188.1"/>
    <property type="match status" value="1"/>
</dbReference>
<feature type="domain" description="GHMP kinase N-terminal" evidence="10">
    <location>
        <begin position="80"/>
        <end position="158"/>
    </location>
</feature>
<evidence type="ECO:0000256" key="2">
    <source>
        <dbReference type="ARBA" id="ARBA00012052"/>
    </source>
</evidence>
<comment type="pathway">
    <text evidence="9">Isoprenoid biosynthesis; isopentenyl diphosphate biosynthesis via DXP pathway; isopentenyl diphosphate from 1-deoxy-D-xylulose 5-phosphate: step 3/6.</text>
</comment>
<dbReference type="EC" id="2.7.1.148" evidence="2 9"/>
<evidence type="ECO:0000256" key="9">
    <source>
        <dbReference type="HAMAP-Rule" id="MF_00061"/>
    </source>
</evidence>
<dbReference type="InterPro" id="IPR014721">
    <property type="entry name" value="Ribsml_uS5_D2-typ_fold_subgr"/>
</dbReference>
<feature type="domain" description="GHMP kinase C-terminal" evidence="11">
    <location>
        <begin position="224"/>
        <end position="300"/>
    </location>
</feature>
<evidence type="ECO:0000259" key="11">
    <source>
        <dbReference type="Pfam" id="PF08544"/>
    </source>
</evidence>
<evidence type="ECO:0000313" key="12">
    <source>
        <dbReference type="EMBL" id="NNH22059.1"/>
    </source>
</evidence>
<sequence length="322" mass="32060">MGSGEVRVLPVPGASVVARAHAKVNLALRVGGLRPDRSHELVTVFEAVSLPEDVRASPSRGLECAVTGEGAEHVPVDERNLAVRAALLLAERAGVPPRVRLDITKTVPVAGGMAGGSADAAAALVACDALWGTGLGREDLLALGGELGADVPFALLGGTAVGTGRGEQVVPALARGERSWVLALSASGLSTPAVYGELDRRRGEAGRAAAGAALDVDETAVHELLQALRAGDAAAVGAALVNDLQEPALALAPHLATTLQVGLEAGAVAALVSGSGPTTAFLVDGREQGLAVAVALAASGAAADVRRVTGPVHGARVVDVGR</sequence>
<dbReference type="AlphaFoldDB" id="A0A849BG50"/>
<feature type="binding site" evidence="9">
    <location>
        <begin position="108"/>
        <end position="118"/>
    </location>
    <ligand>
        <name>ATP</name>
        <dbReference type="ChEBI" id="CHEBI:30616"/>
    </ligand>
</feature>
<dbReference type="GO" id="GO:0005524">
    <property type="term" value="F:ATP binding"/>
    <property type="evidence" value="ECO:0007669"/>
    <property type="project" value="UniProtKB-UniRule"/>
</dbReference>
<dbReference type="RefSeq" id="WP_171201914.1">
    <property type="nucleotide sequence ID" value="NZ_BAAANP010000022.1"/>
</dbReference>
<dbReference type="GO" id="GO:0016114">
    <property type="term" value="P:terpenoid biosynthetic process"/>
    <property type="evidence" value="ECO:0007669"/>
    <property type="project" value="UniProtKB-UniRule"/>
</dbReference>
<accession>A0A849BG50</accession>
<keyword evidence="13" id="KW-1185">Reference proteome</keyword>
<evidence type="ECO:0000256" key="3">
    <source>
        <dbReference type="ARBA" id="ARBA00017473"/>
    </source>
</evidence>
<name>A0A849BG50_9ACTN</name>
<comment type="caution">
    <text evidence="12">The sequence shown here is derived from an EMBL/GenBank/DDBJ whole genome shotgun (WGS) entry which is preliminary data.</text>
</comment>
<dbReference type="EMBL" id="JABEMA010000018">
    <property type="protein sequence ID" value="NNH22059.1"/>
    <property type="molecule type" value="Genomic_DNA"/>
</dbReference>
<keyword evidence="7 9" id="KW-0067">ATP-binding</keyword>
<dbReference type="Proteomes" id="UP000555552">
    <property type="component" value="Unassembled WGS sequence"/>
</dbReference>
<comment type="catalytic activity">
    <reaction evidence="9">
        <text>4-CDP-2-C-methyl-D-erythritol + ATP = 4-CDP-2-C-methyl-D-erythritol 2-phosphate + ADP + H(+)</text>
        <dbReference type="Rhea" id="RHEA:18437"/>
        <dbReference type="ChEBI" id="CHEBI:15378"/>
        <dbReference type="ChEBI" id="CHEBI:30616"/>
        <dbReference type="ChEBI" id="CHEBI:57823"/>
        <dbReference type="ChEBI" id="CHEBI:57919"/>
        <dbReference type="ChEBI" id="CHEBI:456216"/>
        <dbReference type="EC" id="2.7.1.148"/>
    </reaction>
</comment>
<dbReference type="Pfam" id="PF00288">
    <property type="entry name" value="GHMP_kinases_N"/>
    <property type="match status" value="1"/>
</dbReference>
<evidence type="ECO:0000256" key="8">
    <source>
        <dbReference type="ARBA" id="ARBA00032554"/>
    </source>
</evidence>
<reference evidence="12 13" key="1">
    <citation type="submission" date="2020-05" db="EMBL/GenBank/DDBJ databases">
        <title>MicrobeNet Type strains.</title>
        <authorList>
            <person name="Nicholson A.C."/>
        </authorList>
    </citation>
    <scope>NUCLEOTIDE SEQUENCE [LARGE SCALE GENOMIC DNA]</scope>
    <source>
        <strain evidence="12 13">JCM 14547</strain>
    </source>
</reference>
<evidence type="ECO:0000313" key="13">
    <source>
        <dbReference type="Proteomes" id="UP000555552"/>
    </source>
</evidence>
<dbReference type="Gene3D" id="3.30.230.10">
    <property type="match status" value="1"/>
</dbReference>
<dbReference type="SUPFAM" id="SSF54211">
    <property type="entry name" value="Ribosomal protein S5 domain 2-like"/>
    <property type="match status" value="1"/>
</dbReference>
<dbReference type="GO" id="GO:0050515">
    <property type="term" value="F:4-(cytidine 5'-diphospho)-2-C-methyl-D-erythritol kinase activity"/>
    <property type="evidence" value="ECO:0007669"/>
    <property type="project" value="UniProtKB-UniRule"/>
</dbReference>
<dbReference type="PANTHER" id="PTHR43527">
    <property type="entry name" value="4-DIPHOSPHOCYTIDYL-2-C-METHYL-D-ERYTHRITOL KINASE, CHLOROPLASTIC"/>
    <property type="match status" value="1"/>
</dbReference>
<evidence type="ECO:0000256" key="4">
    <source>
        <dbReference type="ARBA" id="ARBA00022679"/>
    </source>
</evidence>
<dbReference type="GO" id="GO:0019288">
    <property type="term" value="P:isopentenyl diphosphate biosynthetic process, methylerythritol 4-phosphate pathway"/>
    <property type="evidence" value="ECO:0007669"/>
    <property type="project" value="UniProtKB-UniRule"/>
</dbReference>
<keyword evidence="4 9" id="KW-0808">Transferase</keyword>
<comment type="function">
    <text evidence="9">Catalyzes the phosphorylation of the position 2 hydroxy group of 4-diphosphocytidyl-2C-methyl-D-erythritol.</text>
</comment>
<dbReference type="HAMAP" id="MF_00061">
    <property type="entry name" value="IspE"/>
    <property type="match status" value="1"/>
</dbReference>
<dbReference type="InterPro" id="IPR013750">
    <property type="entry name" value="GHMP_kinase_C_dom"/>
</dbReference>
<dbReference type="PIRSF" id="PIRSF010376">
    <property type="entry name" value="IspE"/>
    <property type="match status" value="1"/>
</dbReference>
<proteinExistence type="inferred from homology"/>
<evidence type="ECO:0000256" key="5">
    <source>
        <dbReference type="ARBA" id="ARBA00022741"/>
    </source>
</evidence>
<feature type="active site" evidence="9">
    <location>
        <position position="23"/>
    </location>
</feature>
<evidence type="ECO:0000259" key="10">
    <source>
        <dbReference type="Pfam" id="PF00288"/>
    </source>
</evidence>
<evidence type="ECO:0000256" key="7">
    <source>
        <dbReference type="ARBA" id="ARBA00022840"/>
    </source>
</evidence>
<evidence type="ECO:0000256" key="6">
    <source>
        <dbReference type="ARBA" id="ARBA00022777"/>
    </source>
</evidence>
<dbReference type="SUPFAM" id="SSF55060">
    <property type="entry name" value="GHMP Kinase, C-terminal domain"/>
    <property type="match status" value="1"/>
</dbReference>
<keyword evidence="6 9" id="KW-0418">Kinase</keyword>